<evidence type="ECO:0000259" key="7">
    <source>
        <dbReference type="Pfam" id="PF02108"/>
    </source>
</evidence>
<keyword evidence="3" id="KW-0963">Cytoplasm</keyword>
<comment type="similarity">
    <text evidence="5">Belongs to the SctL stator family.</text>
</comment>
<dbReference type="InterPro" id="IPR012842">
    <property type="entry name" value="T3SS_SctL/SctL2"/>
</dbReference>
<name>A0ABX8NRM8_9PSED</name>
<feature type="domain" description="Flagellar assembly protein FliH/Type III secretion system HrpE" evidence="7">
    <location>
        <begin position="74"/>
        <end position="193"/>
    </location>
</feature>
<sequence length="210" mass="23107">MLPFIELNDSRPLIAPDLTVLRSSDYQRYLDAAELIDGAHQRASDIDAQADAVLEQQHRLGREVGLEMAAVEQAALLHSVRLHCAEFHRRADRQMSEVVYQAVGKVLGAYPAIELTLAVTRQALAQIRLREALLLHVPPEQVDQVRLRIDEVLADVPEAGPLEVRADTRLAGGGCRLETEGYVIDASIEGQLTALRRALAQRHADDEAGA</sequence>
<keyword evidence="2" id="KW-0813">Transport</keyword>
<dbReference type="EMBL" id="CP077077">
    <property type="protein sequence ID" value="QXH58427.1"/>
    <property type="molecule type" value="Genomic_DNA"/>
</dbReference>
<comment type="subcellular location">
    <subcellularLocation>
        <location evidence="1">Cytoplasm</location>
    </subcellularLocation>
</comment>
<dbReference type="Pfam" id="PF02108">
    <property type="entry name" value="FliH"/>
    <property type="match status" value="1"/>
</dbReference>
<dbReference type="PANTHER" id="PTHR34982">
    <property type="entry name" value="YOP PROTEINS TRANSLOCATION PROTEIN L"/>
    <property type="match status" value="1"/>
</dbReference>
<accession>A0ABX8NRM8</accession>
<evidence type="ECO:0000313" key="9">
    <source>
        <dbReference type="Proteomes" id="UP000824010"/>
    </source>
</evidence>
<organism evidence="8 9">
    <name type="scientific">Pseudomonas maumuensis</name>
    <dbReference type="NCBI Taxonomy" id="2842354"/>
    <lineage>
        <taxon>Bacteria</taxon>
        <taxon>Pseudomonadati</taxon>
        <taxon>Pseudomonadota</taxon>
        <taxon>Gammaproteobacteria</taxon>
        <taxon>Pseudomonadales</taxon>
        <taxon>Pseudomonadaceae</taxon>
        <taxon>Pseudomonas</taxon>
    </lineage>
</organism>
<evidence type="ECO:0000256" key="2">
    <source>
        <dbReference type="ARBA" id="ARBA00022448"/>
    </source>
</evidence>
<dbReference type="NCBIfam" id="NF005392">
    <property type="entry name" value="PRK06937.1"/>
    <property type="match status" value="1"/>
</dbReference>
<dbReference type="InterPro" id="IPR051472">
    <property type="entry name" value="T3SS_Stator/FliH"/>
</dbReference>
<reference evidence="8 9" key="1">
    <citation type="journal article" date="2021" name="Microorganisms">
        <title>The Ever-Expanding Pseudomonas Genus: Description of 43 New Species and Partition of the Pseudomonas putida Group.</title>
        <authorList>
            <person name="Girard L."/>
            <person name="Lood C."/>
            <person name="Hofte M."/>
            <person name="Vandamme P."/>
            <person name="Rokni-Zadeh H."/>
            <person name="van Noort V."/>
            <person name="Lavigne R."/>
            <person name="De Mot R."/>
        </authorList>
    </citation>
    <scope>NUCLEOTIDE SEQUENCE [LARGE SCALE GENOMIC DNA]</scope>
    <source>
        <strain evidence="8 9">COW77</strain>
    </source>
</reference>
<evidence type="ECO:0000256" key="6">
    <source>
        <dbReference type="ARBA" id="ARBA00040494"/>
    </source>
</evidence>
<dbReference type="NCBIfam" id="TIGR02499">
    <property type="entry name" value="HrpE_YscL_not"/>
    <property type="match status" value="1"/>
</dbReference>
<evidence type="ECO:0000256" key="3">
    <source>
        <dbReference type="ARBA" id="ARBA00022490"/>
    </source>
</evidence>
<dbReference type="InterPro" id="IPR018035">
    <property type="entry name" value="Flagellar_FliH/T3SS_HrpE"/>
</dbReference>
<keyword evidence="9" id="KW-1185">Reference proteome</keyword>
<evidence type="ECO:0000313" key="8">
    <source>
        <dbReference type="EMBL" id="QXH58427.1"/>
    </source>
</evidence>
<protein>
    <recommendedName>
        <fullName evidence="6">Type 3 secretion system stator protein</fullName>
    </recommendedName>
</protein>
<dbReference type="Proteomes" id="UP000824010">
    <property type="component" value="Chromosome"/>
</dbReference>
<dbReference type="RefSeq" id="WP_217869157.1">
    <property type="nucleotide sequence ID" value="NZ_CP077077.1"/>
</dbReference>
<proteinExistence type="inferred from homology"/>
<dbReference type="PANTHER" id="PTHR34982:SF4">
    <property type="entry name" value="TYPE 3 SECRETION SYSTEM STATOR PROTEIN"/>
    <property type="match status" value="1"/>
</dbReference>
<evidence type="ECO:0000256" key="4">
    <source>
        <dbReference type="ARBA" id="ARBA00022927"/>
    </source>
</evidence>
<keyword evidence="4" id="KW-0653">Protein transport</keyword>
<evidence type="ECO:0000256" key="5">
    <source>
        <dbReference type="ARBA" id="ARBA00024335"/>
    </source>
</evidence>
<evidence type="ECO:0000256" key="1">
    <source>
        <dbReference type="ARBA" id="ARBA00004496"/>
    </source>
</evidence>
<gene>
    <name evidence="8" type="ORF">KSS90_09585</name>
</gene>